<name>A0ABV0AMH1_9ACTN</name>
<organism evidence="1 2">
    <name type="scientific">Microbispora maris</name>
    <dbReference type="NCBI Taxonomy" id="3144104"/>
    <lineage>
        <taxon>Bacteria</taxon>
        <taxon>Bacillati</taxon>
        <taxon>Actinomycetota</taxon>
        <taxon>Actinomycetes</taxon>
        <taxon>Streptosporangiales</taxon>
        <taxon>Streptosporangiaceae</taxon>
        <taxon>Microbispora</taxon>
    </lineage>
</organism>
<dbReference type="EMBL" id="JBDJAW010000011">
    <property type="protein sequence ID" value="MEN3536500.1"/>
    <property type="molecule type" value="Genomic_DNA"/>
</dbReference>
<comment type="caution">
    <text evidence="1">The sequence shown here is derived from an EMBL/GenBank/DDBJ whole genome shotgun (WGS) entry which is preliminary data.</text>
</comment>
<proteinExistence type="predicted"/>
<evidence type="ECO:0000313" key="1">
    <source>
        <dbReference type="EMBL" id="MEN3536500.1"/>
    </source>
</evidence>
<evidence type="ECO:0000313" key="2">
    <source>
        <dbReference type="Proteomes" id="UP001447516"/>
    </source>
</evidence>
<dbReference type="RefSeq" id="WP_346226491.1">
    <property type="nucleotide sequence ID" value="NZ_JBDJAW010000011.1"/>
</dbReference>
<protein>
    <submittedName>
        <fullName evidence="1">Uncharacterized protein</fullName>
    </submittedName>
</protein>
<gene>
    <name evidence="1" type="ORF">AAH991_15400</name>
</gene>
<dbReference type="Proteomes" id="UP001447516">
    <property type="component" value="Unassembled WGS sequence"/>
</dbReference>
<accession>A0ABV0AMH1</accession>
<reference evidence="1 2" key="1">
    <citation type="submission" date="2024-05" db="EMBL/GenBank/DDBJ databases">
        <title>Microbispora sp.ZYX-F-249.</title>
        <authorList>
            <person name="Xie H."/>
        </authorList>
    </citation>
    <scope>NUCLEOTIDE SEQUENCE [LARGE SCALE GENOMIC DNA]</scope>
    <source>
        <strain evidence="1 2">ZYX-F-249</strain>
    </source>
</reference>
<keyword evidence="2" id="KW-1185">Reference proteome</keyword>
<sequence>MTAAHDHDYDDVHHLVERLTPDQLVEVRAHALRLVSGRQTFVPWGEVRRTAARLPRIDYAEFRSDVDAVIDQDTLLGDGQ</sequence>